<organism evidence="1">
    <name type="scientific">Ackermannviridae sp. ctQad106</name>
    <dbReference type="NCBI Taxonomy" id="2826820"/>
    <lineage>
        <taxon>Viruses</taxon>
        <taxon>Duplodnaviria</taxon>
        <taxon>Heunggongvirae</taxon>
        <taxon>Uroviricota</taxon>
        <taxon>Caudoviricetes</taxon>
        <taxon>Pantevenvirales</taxon>
        <taxon>Ackermannviridae</taxon>
    </lineage>
</organism>
<reference evidence="1" key="1">
    <citation type="journal article" date="2021" name="Proc. Natl. Acad. Sci. U.S.A.">
        <title>A Catalog of Tens of Thousands of Viruses from Human Metagenomes Reveals Hidden Associations with Chronic Diseases.</title>
        <authorList>
            <person name="Tisza M.J."/>
            <person name="Buck C.B."/>
        </authorList>
    </citation>
    <scope>NUCLEOTIDE SEQUENCE</scope>
    <source>
        <strain evidence="1">CtQad106</strain>
    </source>
</reference>
<dbReference type="EMBL" id="BK015691">
    <property type="protein sequence ID" value="DAE20279.1"/>
    <property type="molecule type" value="Genomic_DNA"/>
</dbReference>
<name>A0A8S5QLY3_9CAUD</name>
<evidence type="ECO:0000313" key="1">
    <source>
        <dbReference type="EMBL" id="DAE20279.1"/>
    </source>
</evidence>
<sequence length="63" mass="7448">MKPGFWVSWRHLGCFKKARFDTAAERAVFVQTWLRDGKPALWETNSRGQRIIRREHNEGTDCV</sequence>
<proteinExistence type="predicted"/>
<accession>A0A8S5QLY3</accession>
<protein>
    <submittedName>
        <fullName evidence="1">Uncharacterized protein</fullName>
    </submittedName>
</protein>